<proteinExistence type="predicted"/>
<evidence type="ECO:0000313" key="1">
    <source>
        <dbReference type="EMBL" id="KAE8356263.1"/>
    </source>
</evidence>
<name>A0A5N6ZGA8_9EURO</name>
<dbReference type="AlphaFoldDB" id="A0A5N6ZGA8"/>
<dbReference type="OrthoDB" id="4504777at2759"/>
<protein>
    <submittedName>
        <fullName evidence="1">Uncharacterized protein</fullName>
    </submittedName>
</protein>
<dbReference type="EMBL" id="ML739040">
    <property type="protein sequence ID" value="KAE8356263.1"/>
    <property type="molecule type" value="Genomic_DNA"/>
</dbReference>
<accession>A0A5N6ZGA8</accession>
<evidence type="ECO:0000313" key="2">
    <source>
        <dbReference type="Proteomes" id="UP000327118"/>
    </source>
</evidence>
<dbReference type="Proteomes" id="UP000327118">
    <property type="component" value="Unassembled WGS sequence"/>
</dbReference>
<reference evidence="2" key="1">
    <citation type="submission" date="2019-04" db="EMBL/GenBank/DDBJ databases">
        <title>Friends and foes A comparative genomics studyof 23 Aspergillus species from section Flavi.</title>
        <authorList>
            <consortium name="DOE Joint Genome Institute"/>
            <person name="Kjaerbolling I."/>
            <person name="Vesth T."/>
            <person name="Frisvad J.C."/>
            <person name="Nybo J.L."/>
            <person name="Theobald S."/>
            <person name="Kildgaard S."/>
            <person name="Isbrandt T."/>
            <person name="Kuo A."/>
            <person name="Sato A."/>
            <person name="Lyhne E.K."/>
            <person name="Kogle M.E."/>
            <person name="Wiebenga A."/>
            <person name="Kun R.S."/>
            <person name="Lubbers R.J."/>
            <person name="Makela M.R."/>
            <person name="Barry K."/>
            <person name="Chovatia M."/>
            <person name="Clum A."/>
            <person name="Daum C."/>
            <person name="Haridas S."/>
            <person name="He G."/>
            <person name="LaButti K."/>
            <person name="Lipzen A."/>
            <person name="Mondo S."/>
            <person name="Riley R."/>
            <person name="Salamov A."/>
            <person name="Simmons B.A."/>
            <person name="Magnuson J.K."/>
            <person name="Henrissat B."/>
            <person name="Mortensen U.H."/>
            <person name="Larsen T.O."/>
            <person name="Devries R.P."/>
            <person name="Grigoriev I.V."/>
            <person name="Machida M."/>
            <person name="Baker S.E."/>
            <person name="Andersen M.R."/>
        </authorList>
    </citation>
    <scope>NUCLEOTIDE SEQUENCE [LARGE SCALE GENOMIC DNA]</scope>
    <source>
        <strain evidence="2">CBS 553.77</strain>
    </source>
</reference>
<sequence>MGFLTFITHKQPDHHLLEATPYPFAQHYFKIEIDIPRPKHDGKHKAVSVLSIISESIEQLRDPSSSQHTPTLPTDQKYGRVQYRVQSATIDTAFEDLRQYLMEVWHHVEKEFKTPKGFLSMPLKCRRDKCSPALFVMRWCEGGRNRLSVWPVAIDVPRCRSLEARDLRGIGSV</sequence>
<organism evidence="1 2">
    <name type="scientific">Aspergillus coremiiformis</name>
    <dbReference type="NCBI Taxonomy" id="138285"/>
    <lineage>
        <taxon>Eukaryota</taxon>
        <taxon>Fungi</taxon>
        <taxon>Dikarya</taxon>
        <taxon>Ascomycota</taxon>
        <taxon>Pezizomycotina</taxon>
        <taxon>Eurotiomycetes</taxon>
        <taxon>Eurotiomycetidae</taxon>
        <taxon>Eurotiales</taxon>
        <taxon>Aspergillaceae</taxon>
        <taxon>Aspergillus</taxon>
        <taxon>Aspergillus subgen. Circumdati</taxon>
    </lineage>
</organism>
<keyword evidence="2" id="KW-1185">Reference proteome</keyword>
<gene>
    <name evidence="1" type="ORF">BDV28DRAFT_145297</name>
</gene>